<keyword evidence="2" id="KW-1185">Reference proteome</keyword>
<evidence type="ECO:0000313" key="2">
    <source>
        <dbReference type="Proteomes" id="UP000071859"/>
    </source>
</evidence>
<name>A0A158EHR9_9BURK</name>
<protein>
    <submittedName>
        <fullName evidence="1">Uncharacterized protein</fullName>
    </submittedName>
</protein>
<proteinExistence type="predicted"/>
<dbReference type="EMBL" id="FCOX02000113">
    <property type="protein sequence ID" value="SAL06378.1"/>
    <property type="molecule type" value="Genomic_DNA"/>
</dbReference>
<comment type="caution">
    <text evidence="1">The sequence shown here is derived from an EMBL/GenBank/DDBJ whole genome shotgun (WGS) entry which is preliminary data.</text>
</comment>
<reference evidence="1" key="1">
    <citation type="submission" date="2016-01" db="EMBL/GenBank/DDBJ databases">
        <authorList>
            <person name="Peeters C."/>
        </authorList>
    </citation>
    <scope>NUCLEOTIDE SEQUENCE</scope>
    <source>
        <strain evidence="1">LMG 29321</strain>
    </source>
</reference>
<sequence length="203" mass="21852">MRFPMQAAVFKNLPRIDILSRAARFRCDSGEAVTGGCLCLSPAARINCGLSGLGRVMKLVPLRAALRSRWAAHFSRHLHRPLMAAVLGIGTLCARPRRHHRIRRRRGAEVSPEAQHSTAPVEVAVLGVSVRGSRCRSCGKEVRVVSNGIAAGRSHRLSESPVERDCVKTGAASRRVCRAGAANSRGIGLRSTKSLLQLLVAPA</sequence>
<evidence type="ECO:0000313" key="1">
    <source>
        <dbReference type="EMBL" id="SAL06378.1"/>
    </source>
</evidence>
<dbReference type="Proteomes" id="UP000071859">
    <property type="component" value="Unassembled WGS sequence"/>
</dbReference>
<accession>A0A158EHR9</accession>
<gene>
    <name evidence="1" type="ORF">AWB78_08039</name>
</gene>
<dbReference type="AlphaFoldDB" id="A0A158EHR9"/>
<organism evidence="1 2">
    <name type="scientific">Caballeronia calidae</name>
    <dbReference type="NCBI Taxonomy" id="1777139"/>
    <lineage>
        <taxon>Bacteria</taxon>
        <taxon>Pseudomonadati</taxon>
        <taxon>Pseudomonadota</taxon>
        <taxon>Betaproteobacteria</taxon>
        <taxon>Burkholderiales</taxon>
        <taxon>Burkholderiaceae</taxon>
        <taxon>Caballeronia</taxon>
    </lineage>
</organism>